<accession>A0A3M7M7E0</accession>
<evidence type="ECO:0000313" key="2">
    <source>
        <dbReference type="EMBL" id="RMZ70436.1"/>
    </source>
</evidence>
<feature type="region of interest" description="Disordered" evidence="1">
    <location>
        <begin position="126"/>
        <end position="192"/>
    </location>
</feature>
<protein>
    <submittedName>
        <fullName evidence="2">Uncharacterized protein</fullName>
    </submittedName>
</protein>
<dbReference type="OrthoDB" id="3693677at2759"/>
<name>A0A3M7M7E0_9PLEO</name>
<gene>
    <name evidence="2" type="ORF">GMOD_00000526</name>
</gene>
<dbReference type="EMBL" id="KE747824">
    <property type="protein sequence ID" value="RMZ70436.1"/>
    <property type="molecule type" value="Genomic_DNA"/>
</dbReference>
<sequence>MSPRRGDANKVDNINNKVYKNNEGTIAANNNNAIGENSGIMPDSTFSANAQMADRRKRSAHLVSGLQKVLSKQHHNNSYPSTSTLIGDAVSSPLLAVRVPGSKKPYHFESAEQKVSAINISNDVANSKAQTSTSFSPISSSDDTMVDSESTRGPRKLPSIPPTSLSTPHANVYPESSTSVHEHAEADEFTSPSTHAVDVAAYNDEMAAALADMRAAEKLLSQRHAVIKPQANTSKRVKPLDIIKKVSARTSSAPVRALSNRPDPIRRRSQSAATANDAIESMQRRQALKNLAFFALSGCPENIKIIESINAHFQLQDRHVPGEVSAVPNVIFEIRGVRVRASQMPRGSVERAWVIRYNTTISNLSLVERRLLSPEDHEFIAAQLFPQNRDEILKPEHFAIYMEALGEEGIFTKAQAKTITNLGVTIEEYEKGDYYTGPTSSRYESRSPDAVRIFDIPNPADLTTLTVNSNHMRQEVGESLYPYLRTLVEAAVYKQKFWNGYFFPNAASKLRDFHQAYNLTEQGWLLPPHLTSYKRFWTYREARLLQRGIYICNLTNKYENGTLVDFGILRAMRAAFVSIPGQPGWCVEDLESFIYHRIVDSGLDVIKIPHMMMLHPDHDKLHSDPEEKARVKEALECKAQAFMKEEEMRLGEIRRSKSSFEEHRWKQLRCWGKMKVVLRRWLGRKQVVKPFNPFDPAHEE</sequence>
<feature type="region of interest" description="Disordered" evidence="1">
    <location>
        <begin position="253"/>
        <end position="276"/>
    </location>
</feature>
<dbReference type="AlphaFoldDB" id="A0A3M7M7E0"/>
<organism evidence="2 3">
    <name type="scientific">Pyrenophora seminiperda CCB06</name>
    <dbReference type="NCBI Taxonomy" id="1302712"/>
    <lineage>
        <taxon>Eukaryota</taxon>
        <taxon>Fungi</taxon>
        <taxon>Dikarya</taxon>
        <taxon>Ascomycota</taxon>
        <taxon>Pezizomycotina</taxon>
        <taxon>Dothideomycetes</taxon>
        <taxon>Pleosporomycetidae</taxon>
        <taxon>Pleosporales</taxon>
        <taxon>Pleosporineae</taxon>
        <taxon>Pleosporaceae</taxon>
        <taxon>Pyrenophora</taxon>
    </lineage>
</organism>
<evidence type="ECO:0000313" key="3">
    <source>
        <dbReference type="Proteomes" id="UP000265663"/>
    </source>
</evidence>
<proteinExistence type="predicted"/>
<keyword evidence="3" id="KW-1185">Reference proteome</keyword>
<evidence type="ECO:0000256" key="1">
    <source>
        <dbReference type="SAM" id="MobiDB-lite"/>
    </source>
</evidence>
<feature type="compositionally biased region" description="Low complexity" evidence="1">
    <location>
        <begin position="131"/>
        <end position="143"/>
    </location>
</feature>
<reference evidence="2 3" key="1">
    <citation type="journal article" date="2014" name="PLoS ONE">
        <title>De novo Genome Assembly of the Fungal Plant Pathogen Pyrenophora semeniperda.</title>
        <authorList>
            <person name="Soliai M.M."/>
            <person name="Meyer S.E."/>
            <person name="Udall J.A."/>
            <person name="Elzinga D.E."/>
            <person name="Hermansen R.A."/>
            <person name="Bodily P.M."/>
            <person name="Hart A.A."/>
            <person name="Coleman C.E."/>
        </authorList>
    </citation>
    <scope>NUCLEOTIDE SEQUENCE [LARGE SCALE GENOMIC DNA]</scope>
    <source>
        <strain evidence="2 3">CCB06</strain>
        <tissue evidence="2">Mycelium</tissue>
    </source>
</reference>
<dbReference type="Proteomes" id="UP000265663">
    <property type="component" value="Unassembled WGS sequence"/>
</dbReference>